<organism evidence="2 3">
    <name type="scientific">Agaribacillus aureus</name>
    <dbReference type="NCBI Taxonomy" id="3051825"/>
    <lineage>
        <taxon>Bacteria</taxon>
        <taxon>Pseudomonadati</taxon>
        <taxon>Bacteroidota</taxon>
        <taxon>Cytophagia</taxon>
        <taxon>Cytophagales</taxon>
        <taxon>Splendidivirgaceae</taxon>
        <taxon>Agaribacillus</taxon>
    </lineage>
</organism>
<dbReference type="RefSeq" id="WP_346761137.1">
    <property type="nucleotide sequence ID" value="NZ_JAUJEB010000007.1"/>
</dbReference>
<feature type="domain" description="DUF1330" evidence="1">
    <location>
        <begin position="8"/>
        <end position="98"/>
    </location>
</feature>
<dbReference type="Gene3D" id="3.30.70.100">
    <property type="match status" value="1"/>
</dbReference>
<evidence type="ECO:0000313" key="2">
    <source>
        <dbReference type="EMBL" id="MDN5215800.1"/>
    </source>
</evidence>
<gene>
    <name evidence="2" type="ORF">QQ020_27225</name>
</gene>
<dbReference type="InterPro" id="IPR011008">
    <property type="entry name" value="Dimeric_a/b-barrel"/>
</dbReference>
<accession>A0ABT8LDE3</accession>
<proteinExistence type="predicted"/>
<dbReference type="PANTHER" id="PTHR41521:SF4">
    <property type="entry name" value="BLR0684 PROTEIN"/>
    <property type="match status" value="1"/>
</dbReference>
<dbReference type="SUPFAM" id="SSF54909">
    <property type="entry name" value="Dimeric alpha+beta barrel"/>
    <property type="match status" value="1"/>
</dbReference>
<dbReference type="Proteomes" id="UP001172083">
    <property type="component" value="Unassembled WGS sequence"/>
</dbReference>
<protein>
    <submittedName>
        <fullName evidence="2">DUF1330 domain-containing protein</fullName>
    </submittedName>
</protein>
<sequence length="104" mass="11539">MEEATAYYSILDVTPTNEDWIPGYIEPANKLVAQYGGKYLARTSSHERLEGDGESAALRIIIAWPSKEAALAFMKDPNYVPHLKARTAGSRSNHFLIEAKDDLA</sequence>
<reference evidence="2" key="1">
    <citation type="submission" date="2023-06" db="EMBL/GenBank/DDBJ databases">
        <title>Genomic of Agaribacillus aureum.</title>
        <authorList>
            <person name="Wang G."/>
        </authorList>
    </citation>
    <scope>NUCLEOTIDE SEQUENCE</scope>
    <source>
        <strain evidence="2">BMA12</strain>
    </source>
</reference>
<dbReference type="InterPro" id="IPR010753">
    <property type="entry name" value="DUF1330"/>
</dbReference>
<dbReference type="Pfam" id="PF07045">
    <property type="entry name" value="DUF1330"/>
    <property type="match status" value="1"/>
</dbReference>
<evidence type="ECO:0000313" key="3">
    <source>
        <dbReference type="Proteomes" id="UP001172083"/>
    </source>
</evidence>
<keyword evidence="3" id="KW-1185">Reference proteome</keyword>
<name>A0ABT8LDE3_9BACT</name>
<evidence type="ECO:0000259" key="1">
    <source>
        <dbReference type="Pfam" id="PF07045"/>
    </source>
</evidence>
<dbReference type="PANTHER" id="PTHR41521">
    <property type="match status" value="1"/>
</dbReference>
<comment type="caution">
    <text evidence="2">The sequence shown here is derived from an EMBL/GenBank/DDBJ whole genome shotgun (WGS) entry which is preliminary data.</text>
</comment>
<dbReference type="EMBL" id="JAUJEB010000007">
    <property type="protein sequence ID" value="MDN5215800.1"/>
    <property type="molecule type" value="Genomic_DNA"/>
</dbReference>